<name>A0ACC2UY41_9TREE</name>
<protein>
    <submittedName>
        <fullName evidence="1">Uncharacterized protein</fullName>
    </submittedName>
</protein>
<organism evidence="1 2">
    <name type="scientific">Naganishia cerealis</name>
    <dbReference type="NCBI Taxonomy" id="610337"/>
    <lineage>
        <taxon>Eukaryota</taxon>
        <taxon>Fungi</taxon>
        <taxon>Dikarya</taxon>
        <taxon>Basidiomycota</taxon>
        <taxon>Agaricomycotina</taxon>
        <taxon>Tremellomycetes</taxon>
        <taxon>Filobasidiales</taxon>
        <taxon>Filobasidiaceae</taxon>
        <taxon>Naganishia</taxon>
    </lineage>
</organism>
<reference evidence="1" key="1">
    <citation type="submission" date="2023-04" db="EMBL/GenBank/DDBJ databases">
        <title>Draft Genome sequencing of Naganishia species isolated from polar environments using Oxford Nanopore Technology.</title>
        <authorList>
            <person name="Leo P."/>
            <person name="Venkateswaran K."/>
        </authorList>
    </citation>
    <scope>NUCLEOTIDE SEQUENCE</scope>
    <source>
        <strain evidence="1">MNA-CCFEE 5261</strain>
    </source>
</reference>
<sequence>MAHSLDRMKVNGMSEEEANSGYASGADISASQNLMSKLHGIPLLVRDNIATDPKLSMLTTAGSHGLVNSIPGEDATVIAKLHEAGVIIFEKRRCASFAMIDHQTPTPVEA</sequence>
<dbReference type="Proteomes" id="UP001241377">
    <property type="component" value="Unassembled WGS sequence"/>
</dbReference>
<evidence type="ECO:0000313" key="2">
    <source>
        <dbReference type="Proteomes" id="UP001241377"/>
    </source>
</evidence>
<comment type="caution">
    <text evidence="1">The sequence shown here is derived from an EMBL/GenBank/DDBJ whole genome shotgun (WGS) entry which is preliminary data.</text>
</comment>
<accession>A0ACC2UY41</accession>
<gene>
    <name evidence="1" type="ORF">QFC19_008923</name>
</gene>
<dbReference type="EMBL" id="JASBWR010000142">
    <property type="protein sequence ID" value="KAJ9091897.1"/>
    <property type="molecule type" value="Genomic_DNA"/>
</dbReference>
<evidence type="ECO:0000313" key="1">
    <source>
        <dbReference type="EMBL" id="KAJ9091897.1"/>
    </source>
</evidence>
<keyword evidence="2" id="KW-1185">Reference proteome</keyword>
<proteinExistence type="predicted"/>